<protein>
    <submittedName>
        <fullName evidence="4">Alpha/beta hydrolase</fullName>
    </submittedName>
</protein>
<reference evidence="4" key="1">
    <citation type="journal article" date="2014" name="Int. J. Syst. Evol. Microbiol.">
        <title>Complete genome sequence of Corynebacterium casei LMG S-19264T (=DSM 44701T), isolated from a smear-ripened cheese.</title>
        <authorList>
            <consortium name="US DOE Joint Genome Institute (JGI-PGF)"/>
            <person name="Walter F."/>
            <person name="Albersmeier A."/>
            <person name="Kalinowski J."/>
            <person name="Ruckert C."/>
        </authorList>
    </citation>
    <scope>NUCLEOTIDE SEQUENCE</scope>
    <source>
        <strain evidence="4">CGMCC 4.3508</strain>
    </source>
</reference>
<dbReference type="Gene3D" id="3.40.50.1820">
    <property type="entry name" value="alpha/beta hydrolase"/>
    <property type="match status" value="1"/>
</dbReference>
<dbReference type="InterPro" id="IPR002168">
    <property type="entry name" value="Lipase_GDXG_HIS_AS"/>
</dbReference>
<evidence type="ECO:0000256" key="2">
    <source>
        <dbReference type="ARBA" id="ARBA00022801"/>
    </source>
</evidence>
<evidence type="ECO:0000313" key="4">
    <source>
        <dbReference type="EMBL" id="GGL13307.1"/>
    </source>
</evidence>
<feature type="domain" description="Alpha/beta hydrolase fold-3" evidence="3">
    <location>
        <begin position="57"/>
        <end position="252"/>
    </location>
</feature>
<name>A0A917VS58_9NOCA</name>
<dbReference type="RefSeq" id="WP_062997605.1">
    <property type="nucleotide sequence ID" value="NZ_BMMH01000005.1"/>
</dbReference>
<keyword evidence="5" id="KW-1185">Reference proteome</keyword>
<dbReference type="InterPro" id="IPR050300">
    <property type="entry name" value="GDXG_lipolytic_enzyme"/>
</dbReference>
<dbReference type="GO" id="GO:0016787">
    <property type="term" value="F:hydrolase activity"/>
    <property type="evidence" value="ECO:0007669"/>
    <property type="project" value="UniProtKB-KW"/>
</dbReference>
<organism evidence="4 5">
    <name type="scientific">Nocardia jinanensis</name>
    <dbReference type="NCBI Taxonomy" id="382504"/>
    <lineage>
        <taxon>Bacteria</taxon>
        <taxon>Bacillati</taxon>
        <taxon>Actinomycetota</taxon>
        <taxon>Actinomycetes</taxon>
        <taxon>Mycobacteriales</taxon>
        <taxon>Nocardiaceae</taxon>
        <taxon>Nocardia</taxon>
    </lineage>
</organism>
<dbReference type="InterPro" id="IPR029058">
    <property type="entry name" value="AB_hydrolase_fold"/>
</dbReference>
<dbReference type="PANTHER" id="PTHR48081">
    <property type="entry name" value="AB HYDROLASE SUPERFAMILY PROTEIN C4A8.06C"/>
    <property type="match status" value="1"/>
</dbReference>
<dbReference type="PANTHER" id="PTHR48081:SF8">
    <property type="entry name" value="ALPHA_BETA HYDROLASE FOLD-3 DOMAIN-CONTAINING PROTEIN-RELATED"/>
    <property type="match status" value="1"/>
</dbReference>
<gene>
    <name evidence="4" type="ORF">GCM10011588_29650</name>
</gene>
<dbReference type="PROSITE" id="PS01173">
    <property type="entry name" value="LIPASE_GDXG_HIS"/>
    <property type="match status" value="1"/>
</dbReference>
<dbReference type="Proteomes" id="UP000638263">
    <property type="component" value="Unassembled WGS sequence"/>
</dbReference>
<evidence type="ECO:0000313" key="5">
    <source>
        <dbReference type="Proteomes" id="UP000638263"/>
    </source>
</evidence>
<proteinExistence type="inferred from homology"/>
<evidence type="ECO:0000259" key="3">
    <source>
        <dbReference type="Pfam" id="PF07859"/>
    </source>
</evidence>
<evidence type="ECO:0000256" key="1">
    <source>
        <dbReference type="ARBA" id="ARBA00010515"/>
    </source>
</evidence>
<dbReference type="SUPFAM" id="SSF53474">
    <property type="entry name" value="alpha/beta-Hydrolases"/>
    <property type="match status" value="1"/>
</dbReference>
<comment type="caution">
    <text evidence="4">The sequence shown here is derived from an EMBL/GenBank/DDBJ whole genome shotgun (WGS) entry which is preliminary data.</text>
</comment>
<keyword evidence="2 4" id="KW-0378">Hydrolase</keyword>
<sequence length="294" mass="30301">MTRGPAATPELAARRAVAQAGAAAVPPPGVQVSDKALGGVPVMAVRPDSATGDDRSMLWFHGGGYRMGSARAFTAWNCALAVAGGCEVLSVDYRLAPERPYPEALIDAVLAYTALLDSGRRVLVGGESAGAGLAAALMLAAADRGLAAPVAAVLCSPWLDLSNSAASFTDNAGTDEIFSRQSADQAAAIYLGGHPATDPYVSPLWGEWTAAGPPILVQASRDESLRDDAVRFGDIASTARIQLFDGLPHVWHLGYPQAPGSVEAVEGIVRFLDEFAAPARLAESAGAPGIRGNR</sequence>
<accession>A0A917VS58</accession>
<dbReference type="Pfam" id="PF07859">
    <property type="entry name" value="Abhydrolase_3"/>
    <property type="match status" value="1"/>
</dbReference>
<dbReference type="EMBL" id="BMMH01000005">
    <property type="protein sequence ID" value="GGL13307.1"/>
    <property type="molecule type" value="Genomic_DNA"/>
</dbReference>
<reference evidence="4" key="2">
    <citation type="submission" date="2020-09" db="EMBL/GenBank/DDBJ databases">
        <authorList>
            <person name="Sun Q."/>
            <person name="Zhou Y."/>
        </authorList>
    </citation>
    <scope>NUCLEOTIDE SEQUENCE</scope>
    <source>
        <strain evidence="4">CGMCC 4.3508</strain>
    </source>
</reference>
<dbReference type="InterPro" id="IPR013094">
    <property type="entry name" value="AB_hydrolase_3"/>
</dbReference>
<dbReference type="AlphaFoldDB" id="A0A917VS58"/>
<comment type="similarity">
    <text evidence="1">Belongs to the 'GDXG' lipolytic enzyme family.</text>
</comment>